<organism evidence="10 11">
    <name type="scientific">Aspergillus bertholletiae</name>
    <dbReference type="NCBI Taxonomy" id="1226010"/>
    <lineage>
        <taxon>Eukaryota</taxon>
        <taxon>Fungi</taxon>
        <taxon>Dikarya</taxon>
        <taxon>Ascomycota</taxon>
        <taxon>Pezizomycotina</taxon>
        <taxon>Eurotiomycetes</taxon>
        <taxon>Eurotiomycetidae</taxon>
        <taxon>Eurotiales</taxon>
        <taxon>Aspergillaceae</taxon>
        <taxon>Aspergillus</taxon>
        <taxon>Aspergillus subgen. Circumdati</taxon>
    </lineage>
</organism>
<feature type="transmembrane region" description="Helical" evidence="8">
    <location>
        <begin position="116"/>
        <end position="134"/>
    </location>
</feature>
<feature type="transmembrane region" description="Helical" evidence="8">
    <location>
        <begin position="209"/>
        <end position="229"/>
    </location>
</feature>
<keyword evidence="5 8" id="KW-1133">Transmembrane helix</keyword>
<reference evidence="10 11" key="1">
    <citation type="submission" date="2019-04" db="EMBL/GenBank/DDBJ databases">
        <title>Friends and foes A comparative genomics studyof 23 Aspergillus species from section Flavi.</title>
        <authorList>
            <consortium name="DOE Joint Genome Institute"/>
            <person name="Kjaerbolling I."/>
            <person name="Vesth T."/>
            <person name="Frisvad J.C."/>
            <person name="Nybo J.L."/>
            <person name="Theobald S."/>
            <person name="Kildgaard S."/>
            <person name="Isbrandt T."/>
            <person name="Kuo A."/>
            <person name="Sato A."/>
            <person name="Lyhne E.K."/>
            <person name="Kogle M.E."/>
            <person name="Wiebenga A."/>
            <person name="Kun R.S."/>
            <person name="Lubbers R.J."/>
            <person name="Makela M.R."/>
            <person name="Barry K."/>
            <person name="Chovatia M."/>
            <person name="Clum A."/>
            <person name="Daum C."/>
            <person name="Haridas S."/>
            <person name="He G."/>
            <person name="LaButti K."/>
            <person name="Lipzen A."/>
            <person name="Mondo S."/>
            <person name="Riley R."/>
            <person name="Salamov A."/>
            <person name="Simmons B.A."/>
            <person name="Magnuson J.K."/>
            <person name="Henrissat B."/>
            <person name="Mortensen U.H."/>
            <person name="Larsen T.O."/>
            <person name="Devries R.P."/>
            <person name="Grigoriev I.V."/>
            <person name="Machida M."/>
            <person name="Baker S.E."/>
            <person name="Andersen M.R."/>
        </authorList>
    </citation>
    <scope>NUCLEOTIDE SEQUENCE [LARGE SCALE GENOMIC DNA]</scope>
    <source>
        <strain evidence="10 11">IBT 29228</strain>
    </source>
</reference>
<evidence type="ECO:0000256" key="8">
    <source>
        <dbReference type="SAM" id="Phobius"/>
    </source>
</evidence>
<feature type="transmembrane region" description="Helical" evidence="8">
    <location>
        <begin position="47"/>
        <end position="64"/>
    </location>
</feature>
<feature type="transmembrane region" description="Helical" evidence="8">
    <location>
        <begin position="366"/>
        <end position="389"/>
    </location>
</feature>
<proteinExistence type="inferred from homology"/>
<keyword evidence="6 8" id="KW-0472">Membrane</keyword>
<dbReference type="FunFam" id="1.20.1250.20:FF:000013">
    <property type="entry name" value="MFS general substrate transporter"/>
    <property type="match status" value="1"/>
</dbReference>
<evidence type="ECO:0000259" key="9">
    <source>
        <dbReference type="PROSITE" id="PS50850"/>
    </source>
</evidence>
<evidence type="ECO:0000256" key="3">
    <source>
        <dbReference type="ARBA" id="ARBA00022448"/>
    </source>
</evidence>
<feature type="transmembrane region" description="Helical" evidence="8">
    <location>
        <begin position="401"/>
        <end position="421"/>
    </location>
</feature>
<feature type="transmembrane region" description="Helical" evidence="8">
    <location>
        <begin position="146"/>
        <end position="166"/>
    </location>
</feature>
<name>A0A5N7BFF2_9EURO</name>
<evidence type="ECO:0000256" key="1">
    <source>
        <dbReference type="ARBA" id="ARBA00004141"/>
    </source>
</evidence>
<feature type="transmembrane region" description="Helical" evidence="8">
    <location>
        <begin position="341"/>
        <end position="360"/>
    </location>
</feature>
<evidence type="ECO:0000256" key="2">
    <source>
        <dbReference type="ARBA" id="ARBA00008335"/>
    </source>
</evidence>
<feature type="transmembrane region" description="Helical" evidence="8">
    <location>
        <begin position="317"/>
        <end position="334"/>
    </location>
</feature>
<dbReference type="AlphaFoldDB" id="A0A5N7BFF2"/>
<evidence type="ECO:0000313" key="10">
    <source>
        <dbReference type="EMBL" id="KAE8380347.1"/>
    </source>
</evidence>
<gene>
    <name evidence="10" type="ORF">BDV26DRAFT_303003</name>
</gene>
<evidence type="ECO:0000256" key="5">
    <source>
        <dbReference type="ARBA" id="ARBA00022989"/>
    </source>
</evidence>
<evidence type="ECO:0000256" key="4">
    <source>
        <dbReference type="ARBA" id="ARBA00022692"/>
    </source>
</evidence>
<feature type="transmembrane region" description="Helical" evidence="8">
    <location>
        <begin position="88"/>
        <end position="109"/>
    </location>
</feature>
<dbReference type="Pfam" id="PF07690">
    <property type="entry name" value="MFS_1"/>
    <property type="match status" value="1"/>
</dbReference>
<feature type="transmembrane region" description="Helical" evidence="8">
    <location>
        <begin position="178"/>
        <end position="197"/>
    </location>
</feature>
<comment type="subcellular location">
    <subcellularLocation>
        <location evidence="1">Membrane</location>
        <topology evidence="1">Multi-pass membrane protein</topology>
    </subcellularLocation>
</comment>
<dbReference type="EMBL" id="ML736182">
    <property type="protein sequence ID" value="KAE8380347.1"/>
    <property type="molecule type" value="Genomic_DNA"/>
</dbReference>
<dbReference type="PANTHER" id="PTHR43791">
    <property type="entry name" value="PERMEASE-RELATED"/>
    <property type="match status" value="1"/>
</dbReference>
<protein>
    <submittedName>
        <fullName evidence="10">Major facilitator superfamily domain-containing protein</fullName>
    </submittedName>
</protein>
<keyword evidence="11" id="KW-1185">Reference proteome</keyword>
<comment type="similarity">
    <text evidence="2">Belongs to the major facilitator superfamily.</text>
</comment>
<evidence type="ECO:0000256" key="7">
    <source>
        <dbReference type="SAM" id="MobiDB-lite"/>
    </source>
</evidence>
<evidence type="ECO:0000256" key="6">
    <source>
        <dbReference type="ARBA" id="ARBA00023136"/>
    </source>
</evidence>
<feature type="transmembrane region" description="Helical" evidence="8">
    <location>
        <begin position="433"/>
        <end position="453"/>
    </location>
</feature>
<sequence length="491" mass="53644">MSPAQVEDNKEDPSRGEGGPQQTEEAPAGTIAAEYSTKDRNRAIRHLDFNLIPLLGALYLLTYIDRGNIGNAYTAGMGEDWGITSNQYSWIITAYYLGYIAFHGLTLMWKVVPVPIWVALMALGWGASSMLQAATTNFAGLMALRFLIGVFEAGFAPGIALFLSYFYSRSEMGLRLGIWASFATIANCFASALAYAIVHAKTGIAEWRLLLIIEGIPTIIIAPIAYIFLPRGPGQCRFLNKRENEIIRFHALRARGNDTNRTVNLKQVLAAVYDYKNYLQAAILFCLLASFGSLPVFLPSIIKDLGYSSIDAQGLSAPPYLVAFVVCIGASFLSDQVGNRSYFISALSLLSAVGYLLQALLKGSAIRYFSIYLVTAGAFPSVSLNYTWVTDNQGSSSKRGAGIAVFSMIGQAGGIAGSRFYPKEEGPYYVKGMAISAGLLFFAALLAQVLRLLMAWENKRRDAAYGPVDNREVLDEVRDSGDDHPSFRFIL</sequence>
<dbReference type="Gene3D" id="1.20.1250.20">
    <property type="entry name" value="MFS general substrate transporter like domains"/>
    <property type="match status" value="2"/>
</dbReference>
<keyword evidence="4 8" id="KW-0812">Transmembrane</keyword>
<feature type="domain" description="Major facilitator superfamily (MFS) profile" evidence="9">
    <location>
        <begin position="51"/>
        <end position="461"/>
    </location>
</feature>
<dbReference type="InterPro" id="IPR011701">
    <property type="entry name" value="MFS"/>
</dbReference>
<accession>A0A5N7BFF2</accession>
<dbReference type="InterPro" id="IPR020846">
    <property type="entry name" value="MFS_dom"/>
</dbReference>
<feature type="transmembrane region" description="Helical" evidence="8">
    <location>
        <begin position="278"/>
        <end position="297"/>
    </location>
</feature>
<dbReference type="FunFam" id="1.20.1250.20:FF:000018">
    <property type="entry name" value="MFS transporter permease"/>
    <property type="match status" value="1"/>
</dbReference>
<dbReference type="GO" id="GO:0016020">
    <property type="term" value="C:membrane"/>
    <property type="evidence" value="ECO:0007669"/>
    <property type="project" value="UniProtKB-SubCell"/>
</dbReference>
<dbReference type="OrthoDB" id="2985014at2759"/>
<dbReference type="SUPFAM" id="SSF103473">
    <property type="entry name" value="MFS general substrate transporter"/>
    <property type="match status" value="1"/>
</dbReference>
<evidence type="ECO:0000313" key="11">
    <source>
        <dbReference type="Proteomes" id="UP000326198"/>
    </source>
</evidence>
<dbReference type="PANTHER" id="PTHR43791:SF36">
    <property type="entry name" value="TRANSPORTER, PUTATIVE (AFU_ORTHOLOGUE AFUA_6G08340)-RELATED"/>
    <property type="match status" value="1"/>
</dbReference>
<dbReference type="Proteomes" id="UP000326198">
    <property type="component" value="Unassembled WGS sequence"/>
</dbReference>
<dbReference type="InterPro" id="IPR036259">
    <property type="entry name" value="MFS_trans_sf"/>
</dbReference>
<keyword evidence="3" id="KW-0813">Transport</keyword>
<dbReference type="PROSITE" id="PS50850">
    <property type="entry name" value="MFS"/>
    <property type="match status" value="1"/>
</dbReference>
<feature type="region of interest" description="Disordered" evidence="7">
    <location>
        <begin position="1"/>
        <end position="30"/>
    </location>
</feature>
<dbReference type="GO" id="GO:0022857">
    <property type="term" value="F:transmembrane transporter activity"/>
    <property type="evidence" value="ECO:0007669"/>
    <property type="project" value="InterPro"/>
</dbReference>